<dbReference type="InterPro" id="IPR036638">
    <property type="entry name" value="HLH_DNA-bd_sf"/>
</dbReference>
<dbReference type="PROSITE" id="PS51054">
    <property type="entry name" value="ORANGE"/>
    <property type="match status" value="1"/>
</dbReference>
<dbReference type="GO" id="GO:0007219">
    <property type="term" value="P:Notch signaling pathway"/>
    <property type="evidence" value="ECO:0007669"/>
    <property type="project" value="UniProtKB-KW"/>
</dbReference>
<dbReference type="PROSITE" id="PS50888">
    <property type="entry name" value="BHLH"/>
    <property type="match status" value="1"/>
</dbReference>
<keyword evidence="5" id="KW-0805">Transcription regulation</keyword>
<feature type="region of interest" description="Disordered" evidence="10">
    <location>
        <begin position="259"/>
        <end position="290"/>
    </location>
</feature>
<keyword evidence="3" id="KW-0678">Repressor</keyword>
<feature type="region of interest" description="Disordered" evidence="10">
    <location>
        <begin position="1"/>
        <end position="33"/>
    </location>
</feature>
<keyword evidence="14" id="KW-1185">Reference proteome</keyword>
<evidence type="ECO:0000256" key="4">
    <source>
        <dbReference type="ARBA" id="ARBA00022976"/>
    </source>
</evidence>
<accession>A0A1X7UME6</accession>
<dbReference type="GO" id="GO:0006355">
    <property type="term" value="P:regulation of DNA-templated transcription"/>
    <property type="evidence" value="ECO:0007669"/>
    <property type="project" value="InterPro"/>
</dbReference>
<reference evidence="14" key="1">
    <citation type="journal article" date="2010" name="Nature">
        <title>The Amphimedon queenslandica genome and the evolution of animal complexity.</title>
        <authorList>
            <person name="Srivastava M."/>
            <person name="Simakov O."/>
            <person name="Chapman J."/>
            <person name="Fahey B."/>
            <person name="Gauthier M.E."/>
            <person name="Mitros T."/>
            <person name="Richards G.S."/>
            <person name="Conaco C."/>
            <person name="Dacre M."/>
            <person name="Hellsten U."/>
            <person name="Larroux C."/>
            <person name="Putnam N.H."/>
            <person name="Stanke M."/>
            <person name="Adamska M."/>
            <person name="Darling A."/>
            <person name="Degnan S.M."/>
            <person name="Oakley T.H."/>
            <person name="Plachetzki D.C."/>
            <person name="Zhai Y."/>
            <person name="Adamski M."/>
            <person name="Calcino A."/>
            <person name="Cummins S.F."/>
            <person name="Goodstein D.M."/>
            <person name="Harris C."/>
            <person name="Jackson D.J."/>
            <person name="Leys S.P."/>
            <person name="Shu S."/>
            <person name="Woodcroft B.J."/>
            <person name="Vervoort M."/>
            <person name="Kosik K.S."/>
            <person name="Manning G."/>
            <person name="Degnan B.M."/>
            <person name="Rokhsar D.S."/>
        </authorList>
    </citation>
    <scope>NUCLEOTIDE SEQUENCE [LARGE SCALE GENOMIC DNA]</scope>
</reference>
<dbReference type="InParanoid" id="A0A1X7UME6"/>
<protein>
    <submittedName>
        <fullName evidence="13">Uncharacterized protein</fullName>
    </submittedName>
</protein>
<dbReference type="PANTHER" id="PTHR10985">
    <property type="entry name" value="BASIC HELIX-LOOP-HELIX TRANSCRIPTION FACTOR, HES-RELATED"/>
    <property type="match status" value="1"/>
</dbReference>
<dbReference type="GO" id="GO:0032502">
    <property type="term" value="P:developmental process"/>
    <property type="evidence" value="ECO:0007669"/>
    <property type="project" value="UniProtKB-ARBA"/>
</dbReference>
<reference evidence="13" key="2">
    <citation type="submission" date="2017-05" db="UniProtKB">
        <authorList>
            <consortium name="EnsemblMetazoa"/>
        </authorList>
    </citation>
    <scope>IDENTIFICATION</scope>
</reference>
<evidence type="ECO:0000256" key="10">
    <source>
        <dbReference type="SAM" id="MobiDB-lite"/>
    </source>
</evidence>
<feature type="domain" description="BHLH" evidence="11">
    <location>
        <begin position="29"/>
        <end position="84"/>
    </location>
</feature>
<evidence type="ECO:0000256" key="9">
    <source>
        <dbReference type="ARBA" id="ARBA00038262"/>
    </source>
</evidence>
<feature type="compositionally biased region" description="Low complexity" evidence="10">
    <location>
        <begin position="260"/>
        <end position="279"/>
    </location>
</feature>
<dbReference type="Proteomes" id="UP000007879">
    <property type="component" value="Unassembled WGS sequence"/>
</dbReference>
<dbReference type="GO" id="GO:0003677">
    <property type="term" value="F:DNA binding"/>
    <property type="evidence" value="ECO:0007669"/>
    <property type="project" value="UniProtKB-KW"/>
</dbReference>
<dbReference type="SMART" id="SM00511">
    <property type="entry name" value="ORANGE"/>
    <property type="match status" value="1"/>
</dbReference>
<keyword evidence="4" id="KW-0914">Notch signaling pathway</keyword>
<feature type="compositionally biased region" description="Acidic residues" evidence="10">
    <location>
        <begin position="8"/>
        <end position="20"/>
    </location>
</feature>
<dbReference type="EnsemblMetazoa" id="Aqu2.1.28679_001">
    <property type="protein sequence ID" value="Aqu2.1.28679_001"/>
    <property type="gene ID" value="Aqu2.1.28679"/>
</dbReference>
<evidence type="ECO:0000259" key="11">
    <source>
        <dbReference type="PROSITE" id="PS50888"/>
    </source>
</evidence>
<dbReference type="OMA" id="AYSNTRA"/>
<evidence type="ECO:0000256" key="5">
    <source>
        <dbReference type="ARBA" id="ARBA00023015"/>
    </source>
</evidence>
<keyword evidence="6" id="KW-0238">DNA-binding</keyword>
<organism evidence="13">
    <name type="scientific">Amphimedon queenslandica</name>
    <name type="common">Sponge</name>
    <dbReference type="NCBI Taxonomy" id="400682"/>
    <lineage>
        <taxon>Eukaryota</taxon>
        <taxon>Metazoa</taxon>
        <taxon>Porifera</taxon>
        <taxon>Demospongiae</taxon>
        <taxon>Heteroscleromorpha</taxon>
        <taxon>Haplosclerida</taxon>
        <taxon>Niphatidae</taxon>
        <taxon>Amphimedon</taxon>
    </lineage>
</organism>
<dbReference type="OrthoDB" id="6371181at2759"/>
<dbReference type="GO" id="GO:0005634">
    <property type="term" value="C:nucleus"/>
    <property type="evidence" value="ECO:0007669"/>
    <property type="project" value="UniProtKB-SubCell"/>
</dbReference>
<dbReference type="SUPFAM" id="SSF158457">
    <property type="entry name" value="Orange domain-like"/>
    <property type="match status" value="1"/>
</dbReference>
<dbReference type="Gene3D" id="6.10.250.980">
    <property type="match status" value="1"/>
</dbReference>
<feature type="domain" description="Orange" evidence="12">
    <location>
        <begin position="113"/>
        <end position="145"/>
    </location>
</feature>
<evidence type="ECO:0000259" key="12">
    <source>
        <dbReference type="PROSITE" id="PS51054"/>
    </source>
</evidence>
<dbReference type="SUPFAM" id="SSF47459">
    <property type="entry name" value="HLH, helix-loop-helix DNA-binding domain"/>
    <property type="match status" value="1"/>
</dbReference>
<dbReference type="EnsemblMetazoa" id="XM_003387405.3">
    <property type="protein sequence ID" value="XP_003387453.1"/>
    <property type="gene ID" value="LOC100640672"/>
</dbReference>
<evidence type="ECO:0000256" key="6">
    <source>
        <dbReference type="ARBA" id="ARBA00023125"/>
    </source>
</evidence>
<dbReference type="SMART" id="SM00353">
    <property type="entry name" value="HLH"/>
    <property type="match status" value="1"/>
</dbReference>
<gene>
    <name evidence="13" type="primary">100640672</name>
</gene>
<dbReference type="AlphaFoldDB" id="A0A1X7UME6"/>
<keyword evidence="2" id="KW-0217">Developmental protein</keyword>
<evidence type="ECO:0000256" key="1">
    <source>
        <dbReference type="ARBA" id="ARBA00004123"/>
    </source>
</evidence>
<dbReference type="KEGG" id="aqu:100640672"/>
<dbReference type="CDD" id="cd11407">
    <property type="entry name" value="bHLH-O_HERP"/>
    <property type="match status" value="1"/>
</dbReference>
<dbReference type="InterPro" id="IPR011598">
    <property type="entry name" value="bHLH_dom"/>
</dbReference>
<evidence type="ECO:0000256" key="2">
    <source>
        <dbReference type="ARBA" id="ARBA00022473"/>
    </source>
</evidence>
<proteinExistence type="inferred from homology"/>
<dbReference type="GO" id="GO:0046983">
    <property type="term" value="F:protein dimerization activity"/>
    <property type="evidence" value="ECO:0007669"/>
    <property type="project" value="InterPro"/>
</dbReference>
<evidence type="ECO:0000256" key="8">
    <source>
        <dbReference type="ARBA" id="ARBA00023242"/>
    </source>
</evidence>
<comment type="subcellular location">
    <subcellularLocation>
        <location evidence="1">Nucleus</location>
    </subcellularLocation>
</comment>
<evidence type="ECO:0000313" key="13">
    <source>
        <dbReference type="EnsemblMetazoa" id="Aqu2.1.28679_001"/>
    </source>
</evidence>
<dbReference type="Pfam" id="PF00010">
    <property type="entry name" value="HLH"/>
    <property type="match status" value="1"/>
</dbReference>
<dbReference type="eggNOG" id="KOG4304">
    <property type="taxonomic scope" value="Eukaryota"/>
</dbReference>
<name>A0A1X7UME6_AMPQE</name>
<dbReference type="InterPro" id="IPR050370">
    <property type="entry name" value="HES_HEY"/>
</dbReference>
<dbReference type="FunFam" id="4.10.280.10:FF:000012">
    <property type="entry name" value="hairy/enhancer-of-split related with YRPW motif protein 1"/>
    <property type="match status" value="1"/>
</dbReference>
<dbReference type="Gene3D" id="4.10.280.10">
    <property type="entry name" value="Helix-loop-helix DNA-binding domain"/>
    <property type="match status" value="1"/>
</dbReference>
<keyword evidence="7" id="KW-0804">Transcription</keyword>
<dbReference type="Pfam" id="PF07527">
    <property type="entry name" value="Hairy_orange"/>
    <property type="match status" value="1"/>
</dbReference>
<evidence type="ECO:0000313" key="14">
    <source>
        <dbReference type="Proteomes" id="UP000007879"/>
    </source>
</evidence>
<dbReference type="InterPro" id="IPR003650">
    <property type="entry name" value="Orange_dom"/>
</dbReference>
<sequence length="290" mass="31941">MKRHLSDSETEMNEEYEECSSPDTAQVVSRKKRRGIIEKRRRDRINNCLMELRRLVPAAFEKQGSAKLEKAEILQMTVDHLRHLHQTRDPRGFTDPLSAYSNTRAFLDYRVMGFRECVAEVARYMTNVEGLDMKDPMRVRVLNHLENYLTQRELAINAAVAASAQMGLPKLSPPATLPPAGIAIQHATGPFIPIPAHRASPDGNLSPPTTFALPTPVISFAPTTATVPVFGAAHIATPNAHPPIISLAKIEGSVQATPISPTKKFCSSTSSSPSATKQPFRPWADPTDDD</sequence>
<dbReference type="STRING" id="400682.A0A1X7UME6"/>
<evidence type="ECO:0000256" key="3">
    <source>
        <dbReference type="ARBA" id="ARBA00022491"/>
    </source>
</evidence>
<evidence type="ECO:0000256" key="7">
    <source>
        <dbReference type="ARBA" id="ARBA00023163"/>
    </source>
</evidence>
<comment type="similarity">
    <text evidence="9">Belongs to the HEY family.</text>
</comment>
<keyword evidence="8" id="KW-0539">Nucleus</keyword>